<accession>A0A2K3KUK3</accession>
<evidence type="ECO:0000313" key="2">
    <source>
        <dbReference type="EMBL" id="PNX70971.1"/>
    </source>
</evidence>
<organism evidence="1 3">
    <name type="scientific">Trifolium pratense</name>
    <name type="common">Red clover</name>
    <dbReference type="NCBI Taxonomy" id="57577"/>
    <lineage>
        <taxon>Eukaryota</taxon>
        <taxon>Viridiplantae</taxon>
        <taxon>Streptophyta</taxon>
        <taxon>Embryophyta</taxon>
        <taxon>Tracheophyta</taxon>
        <taxon>Spermatophyta</taxon>
        <taxon>Magnoliopsida</taxon>
        <taxon>eudicotyledons</taxon>
        <taxon>Gunneridae</taxon>
        <taxon>Pentapetalae</taxon>
        <taxon>rosids</taxon>
        <taxon>fabids</taxon>
        <taxon>Fabales</taxon>
        <taxon>Fabaceae</taxon>
        <taxon>Papilionoideae</taxon>
        <taxon>50 kb inversion clade</taxon>
        <taxon>NPAAA clade</taxon>
        <taxon>Hologalegina</taxon>
        <taxon>IRL clade</taxon>
        <taxon>Trifolieae</taxon>
        <taxon>Trifolium</taxon>
    </lineage>
</organism>
<evidence type="ECO:0000313" key="3">
    <source>
        <dbReference type="Proteomes" id="UP000236291"/>
    </source>
</evidence>
<dbReference type="AlphaFoldDB" id="A0A2K3KUK3"/>
<proteinExistence type="predicted"/>
<reference evidence="1 3" key="2">
    <citation type="journal article" date="2017" name="Front. Plant Sci.">
        <title>Gene Classification and Mining of Molecular Markers Useful in Red Clover (Trifolium pratense) Breeding.</title>
        <authorList>
            <person name="Istvanek J."/>
            <person name="Dluhosova J."/>
            <person name="Dluhos P."/>
            <person name="Patkova L."/>
            <person name="Nedelnik J."/>
            <person name="Repkova J."/>
        </authorList>
    </citation>
    <scope>NUCLEOTIDE SEQUENCE [LARGE SCALE GENOMIC DNA]</scope>
    <source>
        <strain evidence="3">cv. Tatra</strain>
        <tissue evidence="1">Young leaves</tissue>
    </source>
</reference>
<gene>
    <name evidence="1" type="ORF">L195_g057005</name>
    <name evidence="2" type="ORF">L195_g057927</name>
</gene>
<dbReference type="EMBL" id="ASHM01110638">
    <property type="protein sequence ID" value="PNX69959.1"/>
    <property type="molecule type" value="Genomic_DNA"/>
</dbReference>
<comment type="caution">
    <text evidence="1">The sequence shown here is derived from an EMBL/GenBank/DDBJ whole genome shotgun (WGS) entry which is preliminary data.</text>
</comment>
<evidence type="ECO:0000313" key="1">
    <source>
        <dbReference type="EMBL" id="PNX69959.1"/>
    </source>
</evidence>
<dbReference type="Proteomes" id="UP000236291">
    <property type="component" value="Unassembled WGS sequence"/>
</dbReference>
<name>A0A2K3KUK3_TRIPR</name>
<sequence length="76" mass="8941">MAQSTSSSSSSSINKFDIFEFNEEDENVEKVSQKMIRKSPNLKRDYAFLRPFRITRSMTQSSSINKFTVFDFDEKR</sequence>
<reference evidence="1 3" key="1">
    <citation type="journal article" date="2014" name="Am. J. Bot.">
        <title>Genome assembly and annotation for red clover (Trifolium pratense; Fabaceae).</title>
        <authorList>
            <person name="Istvanek J."/>
            <person name="Jaros M."/>
            <person name="Krenek A."/>
            <person name="Repkova J."/>
        </authorList>
    </citation>
    <scope>NUCLEOTIDE SEQUENCE [LARGE SCALE GENOMIC DNA]</scope>
    <source>
        <strain evidence="3">cv. Tatra</strain>
        <tissue evidence="1">Young leaves</tissue>
    </source>
</reference>
<dbReference type="EMBL" id="ASHM01117473">
    <property type="protein sequence ID" value="PNX70971.1"/>
    <property type="molecule type" value="Genomic_DNA"/>
</dbReference>
<protein>
    <submittedName>
        <fullName evidence="1">Uncharacterized protein</fullName>
    </submittedName>
</protein>